<dbReference type="InterPro" id="IPR052059">
    <property type="entry name" value="CR_Ser/Thr_kinase"/>
</dbReference>
<organism evidence="5 6">
    <name type="scientific">Thlaspi arvense</name>
    <name type="common">Field penny-cress</name>
    <dbReference type="NCBI Taxonomy" id="13288"/>
    <lineage>
        <taxon>Eukaryota</taxon>
        <taxon>Viridiplantae</taxon>
        <taxon>Streptophyta</taxon>
        <taxon>Embryophyta</taxon>
        <taxon>Tracheophyta</taxon>
        <taxon>Spermatophyta</taxon>
        <taxon>Magnoliopsida</taxon>
        <taxon>eudicotyledons</taxon>
        <taxon>Gunneridae</taxon>
        <taxon>Pentapetalae</taxon>
        <taxon>rosids</taxon>
        <taxon>malvids</taxon>
        <taxon>Brassicales</taxon>
        <taxon>Brassicaceae</taxon>
        <taxon>Thlaspideae</taxon>
        <taxon>Thlaspi</taxon>
    </lineage>
</organism>
<evidence type="ECO:0000256" key="1">
    <source>
        <dbReference type="ARBA" id="ARBA00022679"/>
    </source>
</evidence>
<evidence type="ECO:0000256" key="4">
    <source>
        <dbReference type="ARBA" id="ARBA00022840"/>
    </source>
</evidence>
<dbReference type="PANTHER" id="PTHR47973">
    <property type="entry name" value="CYSTEINE-RICH RECEPTOR-LIKE PROTEIN KINASE 3"/>
    <property type="match status" value="1"/>
</dbReference>
<evidence type="ECO:0000256" key="2">
    <source>
        <dbReference type="ARBA" id="ARBA00022741"/>
    </source>
</evidence>
<name>A0AAU9RGK7_THLAR</name>
<dbReference type="Gene3D" id="1.10.510.10">
    <property type="entry name" value="Transferase(Phosphotransferase) domain 1"/>
    <property type="match status" value="1"/>
</dbReference>
<evidence type="ECO:0000313" key="5">
    <source>
        <dbReference type="EMBL" id="CAH2041233.1"/>
    </source>
</evidence>
<dbReference type="Proteomes" id="UP000836841">
    <property type="component" value="Unassembled WGS sequence"/>
</dbReference>
<gene>
    <name evidence="5" type="ORF">TAV2_LOCUS4419</name>
</gene>
<dbReference type="EMBL" id="CAJVSB020000082">
    <property type="protein sequence ID" value="CAH2041233.1"/>
    <property type="molecule type" value="Genomic_DNA"/>
</dbReference>
<dbReference type="AlphaFoldDB" id="A0AAU9RGK7"/>
<proteinExistence type="predicted"/>
<keyword evidence="3" id="KW-0418">Kinase</keyword>
<keyword evidence="1" id="KW-0808">Transferase</keyword>
<keyword evidence="2" id="KW-0547">Nucleotide-binding</keyword>
<dbReference type="GO" id="GO:0005524">
    <property type="term" value="F:ATP binding"/>
    <property type="evidence" value="ECO:0007669"/>
    <property type="project" value="UniProtKB-KW"/>
</dbReference>
<protein>
    <submittedName>
        <fullName evidence="5">Uncharacterized protein</fullName>
    </submittedName>
</protein>
<evidence type="ECO:0000313" key="6">
    <source>
        <dbReference type="Proteomes" id="UP000836841"/>
    </source>
</evidence>
<dbReference type="GO" id="GO:0016301">
    <property type="term" value="F:kinase activity"/>
    <property type="evidence" value="ECO:0007669"/>
    <property type="project" value="UniProtKB-KW"/>
</dbReference>
<accession>A0AAU9RGK7</accession>
<reference evidence="5 6" key="1">
    <citation type="submission" date="2022-03" db="EMBL/GenBank/DDBJ databases">
        <authorList>
            <person name="Nunn A."/>
            <person name="Chopra R."/>
            <person name="Nunn A."/>
            <person name="Contreras Garrido A."/>
        </authorList>
    </citation>
    <scope>NUCLEOTIDE SEQUENCE [LARGE SCALE GENOMIC DNA]</scope>
</reference>
<evidence type="ECO:0000256" key="3">
    <source>
        <dbReference type="ARBA" id="ARBA00022777"/>
    </source>
</evidence>
<keyword evidence="6" id="KW-1185">Reference proteome</keyword>
<keyword evidence="4" id="KW-0067">ATP-binding</keyword>
<sequence length="129" mass="13857">MATCSCQAHALKEKGNLMELVDPRLGSDFDREEVLVMINVALLCTDVSLAVRPAMSSVVSMLESRMVHELISEPTVSGTGITLESIEENTNNRQIQSVSIDGPWTASSASASAGNLYPVNLDSAYLAKR</sequence>
<comment type="caution">
    <text evidence="5">The sequence shown here is derived from an EMBL/GenBank/DDBJ whole genome shotgun (WGS) entry which is preliminary data.</text>
</comment>